<feature type="compositionally biased region" description="Low complexity" evidence="1">
    <location>
        <begin position="80"/>
        <end position="93"/>
    </location>
</feature>
<proteinExistence type="predicted"/>
<keyword evidence="4" id="KW-1185">Reference proteome</keyword>
<evidence type="ECO:0000256" key="1">
    <source>
        <dbReference type="SAM" id="MobiDB-lite"/>
    </source>
</evidence>
<sequence length="182" mass="20293">MANTNSSTPRPGVQQPEPVHTTTHDNDATTDLPAYTLQDPAHEHPPAYTPQQQKSQAQRAYSLPTTLRNPALPAQRSYHNHNSSIRPSNNSPPLYNHPLSPSDTSRNQRYWHDLELQRQRQRSAAPPGWLKRTLLQIPRCPRAEMAIVMIGVVATVGLTVGAAIYHWVVEDGEGTEDGEGLW</sequence>
<feature type="compositionally biased region" description="Polar residues" evidence="1">
    <location>
        <begin position="49"/>
        <end position="61"/>
    </location>
</feature>
<dbReference type="AlphaFoldDB" id="A0A9Q9ALE3"/>
<feature type="region of interest" description="Disordered" evidence="1">
    <location>
        <begin position="73"/>
        <end position="106"/>
    </location>
</feature>
<dbReference type="Proteomes" id="UP001056384">
    <property type="component" value="Chromosome 1"/>
</dbReference>
<feature type="region of interest" description="Disordered" evidence="1">
    <location>
        <begin position="1"/>
        <end position="61"/>
    </location>
</feature>
<evidence type="ECO:0000313" key="3">
    <source>
        <dbReference type="EMBL" id="USW48595.1"/>
    </source>
</evidence>
<protein>
    <submittedName>
        <fullName evidence="3">Uncharacterized protein</fullName>
    </submittedName>
</protein>
<gene>
    <name evidence="3" type="ORF">Slin15195_G019140</name>
</gene>
<organism evidence="3 4">
    <name type="scientific">Septoria linicola</name>
    <dbReference type="NCBI Taxonomy" id="215465"/>
    <lineage>
        <taxon>Eukaryota</taxon>
        <taxon>Fungi</taxon>
        <taxon>Dikarya</taxon>
        <taxon>Ascomycota</taxon>
        <taxon>Pezizomycotina</taxon>
        <taxon>Dothideomycetes</taxon>
        <taxon>Dothideomycetidae</taxon>
        <taxon>Mycosphaerellales</taxon>
        <taxon>Mycosphaerellaceae</taxon>
        <taxon>Septoria</taxon>
    </lineage>
</organism>
<evidence type="ECO:0000313" key="4">
    <source>
        <dbReference type="Proteomes" id="UP001056384"/>
    </source>
</evidence>
<keyword evidence="2" id="KW-0812">Transmembrane</keyword>
<reference evidence="3" key="1">
    <citation type="submission" date="2022-06" db="EMBL/GenBank/DDBJ databases">
        <title>Complete genome sequences of two strains of the flax pathogen Septoria linicola.</title>
        <authorList>
            <person name="Lapalu N."/>
            <person name="Simon A."/>
            <person name="Demenou B."/>
            <person name="Paumier D."/>
            <person name="Guillot M.-P."/>
            <person name="Gout L."/>
            <person name="Valade R."/>
        </authorList>
    </citation>
    <scope>NUCLEOTIDE SEQUENCE</scope>
    <source>
        <strain evidence="3">SE15195</strain>
    </source>
</reference>
<keyword evidence="2" id="KW-0472">Membrane</keyword>
<keyword evidence="2" id="KW-1133">Transmembrane helix</keyword>
<accession>A0A9Q9ALE3</accession>
<name>A0A9Q9ALE3_9PEZI</name>
<evidence type="ECO:0000256" key="2">
    <source>
        <dbReference type="SAM" id="Phobius"/>
    </source>
</evidence>
<dbReference type="EMBL" id="CP099418">
    <property type="protein sequence ID" value="USW48595.1"/>
    <property type="molecule type" value="Genomic_DNA"/>
</dbReference>
<feature type="transmembrane region" description="Helical" evidence="2">
    <location>
        <begin position="146"/>
        <end position="168"/>
    </location>
</feature>